<feature type="domain" description="DUF6533" evidence="2">
    <location>
        <begin position="42"/>
        <end position="85"/>
    </location>
</feature>
<evidence type="ECO:0000256" key="1">
    <source>
        <dbReference type="SAM" id="Phobius"/>
    </source>
</evidence>
<feature type="transmembrane region" description="Helical" evidence="1">
    <location>
        <begin position="35"/>
        <end position="55"/>
    </location>
</feature>
<dbReference type="EMBL" id="KN838632">
    <property type="protein sequence ID" value="KIK00158.1"/>
    <property type="molecule type" value="Genomic_DNA"/>
</dbReference>
<evidence type="ECO:0000259" key="2">
    <source>
        <dbReference type="Pfam" id="PF20151"/>
    </source>
</evidence>
<keyword evidence="4" id="KW-1185">Reference proteome</keyword>
<dbReference type="AlphaFoldDB" id="A0A0C9XW50"/>
<dbReference type="Proteomes" id="UP000054477">
    <property type="component" value="Unassembled WGS sequence"/>
</dbReference>
<organism evidence="3 4">
    <name type="scientific">Laccaria amethystina LaAM-08-1</name>
    <dbReference type="NCBI Taxonomy" id="1095629"/>
    <lineage>
        <taxon>Eukaryota</taxon>
        <taxon>Fungi</taxon>
        <taxon>Dikarya</taxon>
        <taxon>Basidiomycota</taxon>
        <taxon>Agaricomycotina</taxon>
        <taxon>Agaricomycetes</taxon>
        <taxon>Agaricomycetidae</taxon>
        <taxon>Agaricales</taxon>
        <taxon>Agaricineae</taxon>
        <taxon>Hydnangiaceae</taxon>
        <taxon>Laccaria</taxon>
    </lineage>
</organism>
<keyword evidence="1" id="KW-0812">Transmembrane</keyword>
<evidence type="ECO:0000313" key="4">
    <source>
        <dbReference type="Proteomes" id="UP000054477"/>
    </source>
</evidence>
<dbReference type="HOGENOM" id="CLU_1686913_0_0_1"/>
<evidence type="ECO:0000313" key="3">
    <source>
        <dbReference type="EMBL" id="KIK00158.1"/>
    </source>
</evidence>
<dbReference type="Pfam" id="PF20151">
    <property type="entry name" value="DUF6533"/>
    <property type="match status" value="1"/>
</dbReference>
<feature type="transmembrane region" description="Helical" evidence="1">
    <location>
        <begin position="107"/>
        <end position="127"/>
    </location>
</feature>
<gene>
    <name evidence="3" type="ORF">K443DRAFT_617705</name>
</gene>
<feature type="transmembrane region" description="Helical" evidence="1">
    <location>
        <begin position="62"/>
        <end position="83"/>
    </location>
</feature>
<sequence>MQFTYLASAVSSTAPCCPPMSTLTSQDVLFTPHPGSPFIFILISGVTCMGYDYLLKLRREISYIWSCPWSVGIALFYISRYLMFIDQPLYLYLYVQLIPGSPNTCSVLLSIALISMSMGFLSSQMIISLRTCAMWGRQRWILAMLGTLTLVRYRIL</sequence>
<name>A0A0C9XW50_9AGAR</name>
<keyword evidence="1" id="KW-1133">Transmembrane helix</keyword>
<proteinExistence type="predicted"/>
<keyword evidence="1" id="KW-0472">Membrane</keyword>
<dbReference type="STRING" id="1095629.A0A0C9XW50"/>
<reference evidence="4" key="2">
    <citation type="submission" date="2015-01" db="EMBL/GenBank/DDBJ databases">
        <title>Evolutionary Origins and Diversification of the Mycorrhizal Mutualists.</title>
        <authorList>
            <consortium name="DOE Joint Genome Institute"/>
            <consortium name="Mycorrhizal Genomics Consortium"/>
            <person name="Kohler A."/>
            <person name="Kuo A."/>
            <person name="Nagy L.G."/>
            <person name="Floudas D."/>
            <person name="Copeland A."/>
            <person name="Barry K.W."/>
            <person name="Cichocki N."/>
            <person name="Veneault-Fourrey C."/>
            <person name="LaButti K."/>
            <person name="Lindquist E.A."/>
            <person name="Lipzen A."/>
            <person name="Lundell T."/>
            <person name="Morin E."/>
            <person name="Murat C."/>
            <person name="Riley R."/>
            <person name="Ohm R."/>
            <person name="Sun H."/>
            <person name="Tunlid A."/>
            <person name="Henrissat B."/>
            <person name="Grigoriev I.V."/>
            <person name="Hibbett D.S."/>
            <person name="Martin F."/>
        </authorList>
    </citation>
    <scope>NUCLEOTIDE SEQUENCE [LARGE SCALE GENOMIC DNA]</scope>
    <source>
        <strain evidence="4">LaAM-08-1</strain>
    </source>
</reference>
<reference evidence="3 4" key="1">
    <citation type="submission" date="2014-04" db="EMBL/GenBank/DDBJ databases">
        <authorList>
            <consortium name="DOE Joint Genome Institute"/>
            <person name="Kuo A."/>
            <person name="Kohler A."/>
            <person name="Nagy L.G."/>
            <person name="Floudas D."/>
            <person name="Copeland A."/>
            <person name="Barry K.W."/>
            <person name="Cichocki N."/>
            <person name="Veneault-Fourrey C."/>
            <person name="LaButti K."/>
            <person name="Lindquist E.A."/>
            <person name="Lipzen A."/>
            <person name="Lundell T."/>
            <person name="Morin E."/>
            <person name="Murat C."/>
            <person name="Sun H."/>
            <person name="Tunlid A."/>
            <person name="Henrissat B."/>
            <person name="Grigoriev I.V."/>
            <person name="Hibbett D.S."/>
            <person name="Martin F."/>
            <person name="Nordberg H.P."/>
            <person name="Cantor M.N."/>
            <person name="Hua S.X."/>
        </authorList>
    </citation>
    <scope>NUCLEOTIDE SEQUENCE [LARGE SCALE GENOMIC DNA]</scope>
    <source>
        <strain evidence="3 4">LaAM-08-1</strain>
    </source>
</reference>
<accession>A0A0C9XW50</accession>
<dbReference type="InterPro" id="IPR045340">
    <property type="entry name" value="DUF6533"/>
</dbReference>
<dbReference type="OrthoDB" id="3341843at2759"/>
<protein>
    <submittedName>
        <fullName evidence="3">Unplaced genomic scaffold K443scaffold_97, whole genome shotgun sequence</fullName>
    </submittedName>
</protein>